<evidence type="ECO:0000313" key="1">
    <source>
        <dbReference type="EMBL" id="GBP75881.1"/>
    </source>
</evidence>
<sequence length="239" mass="26745">MSSELPGERARRLIDRPKNYFTFLLLSEPAETGHTELRDTSLTDLRTFSKETGIRVHMEKTLVTVVVVPSFYILCDGAYTVNLCDRAVGVCRQTNDLLANVSFTHNERLTTTRAPSRPATSIVTDDVVGRAQAPYEHMPALNAARAPFPIFTRRDELCIGPEKQSRRGGRCVRPLSLFYSDVSVDGVEDRSLVPRSRSHARLRWNATLSHAFSCVQPASSINKTLSRQNKETDYNCAVS</sequence>
<name>A0A4C1YHP5_EUMVA</name>
<dbReference type="Proteomes" id="UP000299102">
    <property type="component" value="Unassembled WGS sequence"/>
</dbReference>
<gene>
    <name evidence="1" type="ORF">EVAR_10992_1</name>
</gene>
<organism evidence="1 2">
    <name type="scientific">Eumeta variegata</name>
    <name type="common">Bagworm moth</name>
    <name type="synonym">Eumeta japonica</name>
    <dbReference type="NCBI Taxonomy" id="151549"/>
    <lineage>
        <taxon>Eukaryota</taxon>
        <taxon>Metazoa</taxon>
        <taxon>Ecdysozoa</taxon>
        <taxon>Arthropoda</taxon>
        <taxon>Hexapoda</taxon>
        <taxon>Insecta</taxon>
        <taxon>Pterygota</taxon>
        <taxon>Neoptera</taxon>
        <taxon>Endopterygota</taxon>
        <taxon>Lepidoptera</taxon>
        <taxon>Glossata</taxon>
        <taxon>Ditrysia</taxon>
        <taxon>Tineoidea</taxon>
        <taxon>Psychidae</taxon>
        <taxon>Oiketicinae</taxon>
        <taxon>Eumeta</taxon>
    </lineage>
</organism>
<reference evidence="1 2" key="1">
    <citation type="journal article" date="2019" name="Commun. Biol.">
        <title>The bagworm genome reveals a unique fibroin gene that provides high tensile strength.</title>
        <authorList>
            <person name="Kono N."/>
            <person name="Nakamura H."/>
            <person name="Ohtoshi R."/>
            <person name="Tomita M."/>
            <person name="Numata K."/>
            <person name="Arakawa K."/>
        </authorList>
    </citation>
    <scope>NUCLEOTIDE SEQUENCE [LARGE SCALE GENOMIC DNA]</scope>
</reference>
<keyword evidence="2" id="KW-1185">Reference proteome</keyword>
<dbReference type="EMBL" id="BGZK01001266">
    <property type="protein sequence ID" value="GBP75881.1"/>
    <property type="molecule type" value="Genomic_DNA"/>
</dbReference>
<dbReference type="OrthoDB" id="10070851at2759"/>
<protein>
    <submittedName>
        <fullName evidence="1">Uncharacterized protein</fullName>
    </submittedName>
</protein>
<comment type="caution">
    <text evidence="1">The sequence shown here is derived from an EMBL/GenBank/DDBJ whole genome shotgun (WGS) entry which is preliminary data.</text>
</comment>
<proteinExistence type="predicted"/>
<accession>A0A4C1YHP5</accession>
<evidence type="ECO:0000313" key="2">
    <source>
        <dbReference type="Proteomes" id="UP000299102"/>
    </source>
</evidence>
<dbReference type="AlphaFoldDB" id="A0A4C1YHP5"/>